<feature type="region of interest" description="Disordered" evidence="1">
    <location>
        <begin position="69"/>
        <end position="95"/>
    </location>
</feature>
<reference evidence="2 3" key="1">
    <citation type="submission" date="2015-08" db="EMBL/GenBank/DDBJ databases">
        <title>Emmonsia species relationships and genome sequence.</title>
        <authorList>
            <person name="Cuomo C.A."/>
            <person name="Schwartz I.S."/>
            <person name="Kenyon C."/>
            <person name="De Hoog G.S."/>
            <person name="Govender N.P."/>
            <person name="Botha A."/>
            <person name="Moreno L."/>
            <person name="De Vries M."/>
            <person name="Munoz J.F."/>
            <person name="Stielow J.B."/>
        </authorList>
    </citation>
    <scope>NUCLEOTIDE SEQUENCE [LARGE SCALE GENOMIC DNA]</scope>
    <source>
        <strain evidence="2 3">EI222</strain>
    </source>
</reference>
<dbReference type="AlphaFoldDB" id="A0A1J9RBZ4"/>
<dbReference type="OrthoDB" id="4201960at2759"/>
<feature type="compositionally biased region" description="Basic and acidic residues" evidence="1">
    <location>
        <begin position="69"/>
        <end position="93"/>
    </location>
</feature>
<evidence type="ECO:0000313" key="3">
    <source>
        <dbReference type="Proteomes" id="UP000242791"/>
    </source>
</evidence>
<sequence length="289" mass="32625">MPKKPVPTIVPLNLKVEEKAYATLARFKNLLEQFHPQDVHVFVCTLGQDLTFVVIRDHNGQAQIVVRPKRDAKNMDSKEDKTVSSECPRHPMQEKIGPNPLYLNPVLEPLAVCMARGLFRDFKTADVFALEPPPYGEAYELVLDRPTLICMRDTFEKIEDGTLTGQILTGSRAEEGYSTEGKAQFAGHGLNPSVIFKHYMSSTSSVQTVSNILKLDREENLAEPFHGLTFQCHPKLWQALPAKLREDLEDDAEFAELNDQIIKLTEMIKTASSDEQSQNLEAQRQALYN</sequence>
<dbReference type="VEuPathDB" id="FungiDB:ACJ73_02582"/>
<organism evidence="2 3">
    <name type="scientific">Blastomyces percursus</name>
    <dbReference type="NCBI Taxonomy" id="1658174"/>
    <lineage>
        <taxon>Eukaryota</taxon>
        <taxon>Fungi</taxon>
        <taxon>Dikarya</taxon>
        <taxon>Ascomycota</taxon>
        <taxon>Pezizomycotina</taxon>
        <taxon>Eurotiomycetes</taxon>
        <taxon>Eurotiomycetidae</taxon>
        <taxon>Onygenales</taxon>
        <taxon>Ajellomycetaceae</taxon>
        <taxon>Blastomyces</taxon>
    </lineage>
</organism>
<dbReference type="EMBL" id="LGTZ01000281">
    <property type="protein sequence ID" value="OJD26039.1"/>
    <property type="molecule type" value="Genomic_DNA"/>
</dbReference>
<protein>
    <submittedName>
        <fullName evidence="2">Uncharacterized protein</fullName>
    </submittedName>
</protein>
<accession>A0A1J9RBZ4</accession>
<gene>
    <name evidence="2" type="ORF">ACJ73_02582</name>
</gene>
<dbReference type="STRING" id="1658174.A0A1J9RBZ4"/>
<evidence type="ECO:0000256" key="1">
    <source>
        <dbReference type="SAM" id="MobiDB-lite"/>
    </source>
</evidence>
<dbReference type="Proteomes" id="UP000242791">
    <property type="component" value="Unassembled WGS sequence"/>
</dbReference>
<comment type="caution">
    <text evidence="2">The sequence shown here is derived from an EMBL/GenBank/DDBJ whole genome shotgun (WGS) entry which is preliminary data.</text>
</comment>
<name>A0A1J9RBZ4_9EURO</name>
<evidence type="ECO:0000313" key="2">
    <source>
        <dbReference type="EMBL" id="OJD26039.1"/>
    </source>
</evidence>
<proteinExistence type="predicted"/>
<keyword evidence="3" id="KW-1185">Reference proteome</keyword>